<accession>G0SBA3</accession>
<evidence type="ECO:0000313" key="2">
    <source>
        <dbReference type="EMBL" id="EGS19483.1"/>
    </source>
</evidence>
<feature type="compositionally biased region" description="Basic and acidic residues" evidence="1">
    <location>
        <begin position="71"/>
        <end position="80"/>
    </location>
</feature>
<dbReference type="HOGENOM" id="CLU_1503281_0_0_1"/>
<dbReference type="Proteomes" id="UP000008066">
    <property type="component" value="Unassembled WGS sequence"/>
</dbReference>
<sequence length="179" mass="19213">MMTVTTATTATATTTTTNESSRASHEYPASQPSKTSSTTTITCRNGRTLPQISPGCRQTTSQTLTAPAPTLKEETKEKAKAKASPMMNNQQAGHPFRPSVQGISPAATSERRAGKQTASATAAEPPAPRHRSDRGRELEPVEEEPEKDIKRELQEGDDLLIKIQSSRDEGPPGNDEDGQ</sequence>
<dbReference type="AlphaFoldDB" id="G0SBA3"/>
<reference evidence="2 3" key="1">
    <citation type="journal article" date="2011" name="Cell">
        <title>Insight into structure and assembly of the nuclear pore complex by utilizing the genome of a eukaryotic thermophile.</title>
        <authorList>
            <person name="Amlacher S."/>
            <person name="Sarges P."/>
            <person name="Flemming D."/>
            <person name="van Noort V."/>
            <person name="Kunze R."/>
            <person name="Devos D.P."/>
            <person name="Arumugam M."/>
            <person name="Bork P."/>
            <person name="Hurt E."/>
        </authorList>
    </citation>
    <scope>NUCLEOTIDE SEQUENCE [LARGE SCALE GENOMIC DNA]</scope>
    <source>
        <strain evidence="3">DSM 1495 / CBS 144.50 / IMI 039719</strain>
    </source>
</reference>
<protein>
    <submittedName>
        <fullName evidence="2">Uncharacterized protein</fullName>
    </submittedName>
</protein>
<proteinExistence type="predicted"/>
<keyword evidence="3" id="KW-1185">Reference proteome</keyword>
<evidence type="ECO:0000256" key="1">
    <source>
        <dbReference type="SAM" id="MobiDB-lite"/>
    </source>
</evidence>
<gene>
    <name evidence="2" type="ORF">CTHT_0049500</name>
</gene>
<organism evidence="3">
    <name type="scientific">Chaetomium thermophilum (strain DSM 1495 / CBS 144.50 / IMI 039719)</name>
    <name type="common">Thermochaetoides thermophila</name>
    <dbReference type="NCBI Taxonomy" id="759272"/>
    <lineage>
        <taxon>Eukaryota</taxon>
        <taxon>Fungi</taxon>
        <taxon>Dikarya</taxon>
        <taxon>Ascomycota</taxon>
        <taxon>Pezizomycotina</taxon>
        <taxon>Sordariomycetes</taxon>
        <taxon>Sordariomycetidae</taxon>
        <taxon>Sordariales</taxon>
        <taxon>Chaetomiaceae</taxon>
        <taxon>Thermochaetoides</taxon>
    </lineage>
</organism>
<dbReference type="GeneID" id="18258988"/>
<dbReference type="EMBL" id="GL988044">
    <property type="protein sequence ID" value="EGS19483.1"/>
    <property type="molecule type" value="Genomic_DNA"/>
</dbReference>
<dbReference type="RefSeq" id="XP_006695305.1">
    <property type="nucleotide sequence ID" value="XM_006695242.1"/>
</dbReference>
<name>G0SBA3_CHATD</name>
<feature type="region of interest" description="Disordered" evidence="1">
    <location>
        <begin position="1"/>
        <end position="179"/>
    </location>
</feature>
<evidence type="ECO:0000313" key="3">
    <source>
        <dbReference type="Proteomes" id="UP000008066"/>
    </source>
</evidence>
<feature type="compositionally biased region" description="Polar residues" evidence="1">
    <location>
        <begin position="30"/>
        <end position="65"/>
    </location>
</feature>
<dbReference type="KEGG" id="cthr:CTHT_0049500"/>
<feature type="compositionally biased region" description="Low complexity" evidence="1">
    <location>
        <begin position="1"/>
        <end position="17"/>
    </location>
</feature>